<protein>
    <recommendedName>
        <fullName evidence="3">NIPSNAP domain-containing protein</fullName>
    </recommendedName>
</protein>
<reference evidence="1 2" key="1">
    <citation type="submission" date="2020-09" db="EMBL/GenBank/DDBJ databases">
        <title>Photobacterium sp. CAU 1568 isolated from sand of Sido Beach.</title>
        <authorList>
            <person name="Kim W."/>
        </authorList>
    </citation>
    <scope>NUCLEOTIDE SEQUENCE [LARGE SCALE GENOMIC DNA]</scope>
    <source>
        <strain evidence="1 2">CAU 1568</strain>
    </source>
</reference>
<dbReference type="RefSeq" id="WP_192016713.1">
    <property type="nucleotide sequence ID" value="NZ_JACYTP010000010.1"/>
</dbReference>
<comment type="caution">
    <text evidence="1">The sequence shown here is derived from an EMBL/GenBank/DDBJ whole genome shotgun (WGS) entry which is preliminary data.</text>
</comment>
<dbReference type="EMBL" id="JACYTP010000010">
    <property type="protein sequence ID" value="MBD8514050.1"/>
    <property type="molecule type" value="Genomic_DNA"/>
</dbReference>
<dbReference type="Proteomes" id="UP000649768">
    <property type="component" value="Unassembled WGS sequence"/>
</dbReference>
<organism evidence="1 2">
    <name type="scientific">Photobacterium arenosum</name>
    <dbReference type="NCBI Taxonomy" id="2774143"/>
    <lineage>
        <taxon>Bacteria</taxon>
        <taxon>Pseudomonadati</taxon>
        <taxon>Pseudomonadota</taxon>
        <taxon>Gammaproteobacteria</taxon>
        <taxon>Vibrionales</taxon>
        <taxon>Vibrionaceae</taxon>
        <taxon>Photobacterium</taxon>
    </lineage>
</organism>
<evidence type="ECO:0000313" key="1">
    <source>
        <dbReference type="EMBL" id="MBD8514050.1"/>
    </source>
</evidence>
<keyword evidence="2" id="KW-1185">Reference proteome</keyword>
<proteinExistence type="predicted"/>
<sequence length="105" mass="11996">MTVQFVSLLNVRFNDKEKFEIHVGWLSRKIASGLGWELAICGWQSPSPFPNDSQVVHVWKTNSSSEQEARTSLNNLIASLDQEKVNLALSVMHDPKFIFTKEKTY</sequence>
<gene>
    <name evidence="1" type="ORF">IFO68_15310</name>
</gene>
<accession>A0ABR9BNA7</accession>
<evidence type="ECO:0008006" key="3">
    <source>
        <dbReference type="Google" id="ProtNLM"/>
    </source>
</evidence>
<name>A0ABR9BNA7_9GAMM</name>
<evidence type="ECO:0000313" key="2">
    <source>
        <dbReference type="Proteomes" id="UP000649768"/>
    </source>
</evidence>